<dbReference type="GO" id="GO:0140664">
    <property type="term" value="F:ATP-dependent DNA damage sensor activity"/>
    <property type="evidence" value="ECO:0007669"/>
    <property type="project" value="InterPro"/>
</dbReference>
<dbReference type="InterPro" id="IPR045076">
    <property type="entry name" value="MutS"/>
</dbReference>
<dbReference type="OrthoDB" id="9808166at2"/>
<evidence type="ECO:0000313" key="11">
    <source>
        <dbReference type="Proteomes" id="UP000250369"/>
    </source>
</evidence>
<evidence type="ECO:0000256" key="3">
    <source>
        <dbReference type="ARBA" id="ARBA00022801"/>
    </source>
</evidence>
<dbReference type="Gene3D" id="3.40.50.300">
    <property type="entry name" value="P-loop containing nucleotide triphosphate hydrolases"/>
    <property type="match status" value="1"/>
</dbReference>
<dbReference type="GO" id="GO:0019843">
    <property type="term" value="F:rRNA binding"/>
    <property type="evidence" value="ECO:0007669"/>
    <property type="project" value="UniProtKB-KW"/>
</dbReference>
<dbReference type="GO" id="GO:0016887">
    <property type="term" value="F:ATP hydrolysis activity"/>
    <property type="evidence" value="ECO:0007669"/>
    <property type="project" value="InterPro"/>
</dbReference>
<keyword evidence="4" id="KW-0067">ATP-binding</keyword>
<feature type="domain" description="DNA mismatch repair proteins mutS family" evidence="9">
    <location>
        <begin position="321"/>
        <end position="506"/>
    </location>
</feature>
<evidence type="ECO:0000256" key="4">
    <source>
        <dbReference type="ARBA" id="ARBA00022840"/>
    </source>
</evidence>
<evidence type="ECO:0000259" key="8">
    <source>
        <dbReference type="SMART" id="SM00533"/>
    </source>
</evidence>
<feature type="region of interest" description="Disordered" evidence="7">
    <location>
        <begin position="511"/>
        <end position="579"/>
    </location>
</feature>
<dbReference type="Proteomes" id="UP000250369">
    <property type="component" value="Unassembled WGS sequence"/>
</dbReference>
<dbReference type="EMBL" id="QMFB01000031">
    <property type="protein sequence ID" value="RAV12963.1"/>
    <property type="molecule type" value="Genomic_DNA"/>
</dbReference>
<evidence type="ECO:0000256" key="6">
    <source>
        <dbReference type="ARBA" id="ARBA00023125"/>
    </source>
</evidence>
<dbReference type="GO" id="GO:0004519">
    <property type="term" value="F:endonuclease activity"/>
    <property type="evidence" value="ECO:0007669"/>
    <property type="project" value="InterPro"/>
</dbReference>
<dbReference type="InterPro" id="IPR036187">
    <property type="entry name" value="DNA_mismatch_repair_MutS_sf"/>
</dbReference>
<evidence type="ECO:0000313" key="10">
    <source>
        <dbReference type="EMBL" id="RAV12963.1"/>
    </source>
</evidence>
<organism evidence="10 11">
    <name type="scientific">Paenibacillus contaminans</name>
    <dbReference type="NCBI Taxonomy" id="450362"/>
    <lineage>
        <taxon>Bacteria</taxon>
        <taxon>Bacillati</taxon>
        <taxon>Bacillota</taxon>
        <taxon>Bacilli</taxon>
        <taxon>Bacillales</taxon>
        <taxon>Paenibacillaceae</taxon>
        <taxon>Paenibacillus</taxon>
    </lineage>
</organism>
<dbReference type="Pfam" id="PF00488">
    <property type="entry name" value="MutS_V"/>
    <property type="match status" value="1"/>
</dbReference>
<dbReference type="PANTHER" id="PTHR48466:SF2">
    <property type="entry name" value="OS10G0509000 PROTEIN"/>
    <property type="match status" value="1"/>
</dbReference>
<dbReference type="InterPro" id="IPR000432">
    <property type="entry name" value="DNA_mismatch_repair_MutS_C"/>
</dbReference>
<dbReference type="FunFam" id="3.40.50.300:FF:000830">
    <property type="entry name" value="Endonuclease MutS2"/>
    <property type="match status" value="1"/>
</dbReference>
<gene>
    <name evidence="10" type="ORF">DQG23_33825</name>
</gene>
<sequence length="670" mass="73746">MNANTMKRLEYDKIKEKLEEYAISYIGKSHVRIMEPSDDKKRVERMLNEADEARIVLDHGASVPIPSMEGLEPVMQLIGTGYVLSENELTLVARLIESTVQLMRFMEKREPVAPTVSGYAKSLHELKGLRSEIERCIRHGRVDDHASKELAKIRSKITIAEERVKKKLESAMNKYRSYLQESVVSMRNGRYVLAVKKEHRKLVAGTVLDESASGQTVFMQLHDIAGQQLELAELRAEEAIEEGKVLGMLTGLVEESKHELSVNMETLGYYDFLFAKAKLAKTYDGRKVALNTEGRMAIKSGRHPLLGGKSVPLDFRIGGAYRTLIITGPNTGGKTVSLKTIGLLTLMAQSGLLVPVGEGSRLAVYTHVAADIGDGQSIEQSLSTFSSHIRNVIEILKTAGPSTLVLLDELATGTDPGEGVGLSIAVLEELHRRGTTVVATTHYNEIKNFAERTPGFQNARMEFDTETLQPLYKLRIGEAGQSYAFFIAQKLGMPEAIVERSREIAAGAGAAAAADRGGESERLSNGADAERASQDGDWPESWEDDGEAAEADAGSADAAKAEPAEAAAEENESADRPLQKGDCVWIQSLGRTGIVSELPDARGNVIVLVQKQQVKINVKRISLYIESSKLYPGDDYDMDIVFESKDVRKKRKLMSRKHVEGLMIEKPYEK</sequence>
<evidence type="ECO:0000256" key="2">
    <source>
        <dbReference type="ARBA" id="ARBA00022741"/>
    </source>
</evidence>
<feature type="domain" description="DNA mismatch repair protein MutS core" evidence="8">
    <location>
        <begin position="9"/>
        <end position="309"/>
    </location>
</feature>
<dbReference type="SMART" id="SM00533">
    <property type="entry name" value="MUTSd"/>
    <property type="match status" value="1"/>
</dbReference>
<keyword evidence="3" id="KW-0378">Hydrolase</keyword>
<protein>
    <submittedName>
        <fullName evidence="10">DNA mismatch repair protein MutS</fullName>
    </submittedName>
</protein>
<dbReference type="SUPFAM" id="SSF52540">
    <property type="entry name" value="P-loop containing nucleoside triphosphate hydrolases"/>
    <property type="match status" value="1"/>
</dbReference>
<dbReference type="InterPro" id="IPR027417">
    <property type="entry name" value="P-loop_NTPase"/>
</dbReference>
<dbReference type="GO" id="GO:0005524">
    <property type="term" value="F:ATP binding"/>
    <property type="evidence" value="ECO:0007669"/>
    <property type="project" value="UniProtKB-KW"/>
</dbReference>
<dbReference type="InterPro" id="IPR005747">
    <property type="entry name" value="MutS2"/>
</dbReference>
<dbReference type="InterPro" id="IPR007696">
    <property type="entry name" value="DNA_mismatch_repair_MutS_core"/>
</dbReference>
<feature type="compositionally biased region" description="Basic and acidic residues" evidence="7">
    <location>
        <begin position="516"/>
        <end position="534"/>
    </location>
</feature>
<comment type="caution">
    <text evidence="10">The sequence shown here is derived from an EMBL/GenBank/DDBJ whole genome shotgun (WGS) entry which is preliminary data.</text>
</comment>
<dbReference type="RefSeq" id="WP_113035452.1">
    <property type="nucleotide sequence ID" value="NZ_QMFB01000031.1"/>
</dbReference>
<dbReference type="PIRSF" id="PIRSF005814">
    <property type="entry name" value="MutS_YshD"/>
    <property type="match status" value="1"/>
</dbReference>
<keyword evidence="5" id="KW-0694">RNA-binding</keyword>
<dbReference type="NCBIfam" id="TIGR01069">
    <property type="entry name" value="mutS2"/>
    <property type="match status" value="1"/>
</dbReference>
<reference evidence="10 11" key="1">
    <citation type="journal article" date="2009" name="Int. J. Syst. Evol. Microbiol.">
        <title>Paenibacillus contaminans sp. nov., isolated from a contaminated laboratory plate.</title>
        <authorList>
            <person name="Chou J.H."/>
            <person name="Lee J.H."/>
            <person name="Lin M.C."/>
            <person name="Chang P.S."/>
            <person name="Arun A.B."/>
            <person name="Young C.C."/>
            <person name="Chen W.M."/>
        </authorList>
    </citation>
    <scope>NUCLEOTIDE SEQUENCE [LARGE SCALE GENOMIC DNA]</scope>
    <source>
        <strain evidence="10 11">CKOBP-6</strain>
    </source>
</reference>
<dbReference type="GO" id="GO:0030983">
    <property type="term" value="F:mismatched DNA binding"/>
    <property type="evidence" value="ECO:0007669"/>
    <property type="project" value="InterPro"/>
</dbReference>
<evidence type="ECO:0000256" key="5">
    <source>
        <dbReference type="ARBA" id="ARBA00022884"/>
    </source>
</evidence>
<dbReference type="GO" id="GO:0045910">
    <property type="term" value="P:negative regulation of DNA recombination"/>
    <property type="evidence" value="ECO:0007669"/>
    <property type="project" value="InterPro"/>
</dbReference>
<evidence type="ECO:0000256" key="1">
    <source>
        <dbReference type="ARBA" id="ARBA00022730"/>
    </source>
</evidence>
<accession>A0A329M2W2</accession>
<keyword evidence="2" id="KW-0547">Nucleotide-binding</keyword>
<keyword evidence="6" id="KW-0238">DNA-binding</keyword>
<proteinExistence type="predicted"/>
<keyword evidence="1" id="KW-0699">rRNA-binding</keyword>
<evidence type="ECO:0000256" key="7">
    <source>
        <dbReference type="SAM" id="MobiDB-lite"/>
    </source>
</evidence>
<dbReference type="GO" id="GO:0006298">
    <property type="term" value="P:mismatch repair"/>
    <property type="evidence" value="ECO:0007669"/>
    <property type="project" value="InterPro"/>
</dbReference>
<evidence type="ECO:0000259" key="9">
    <source>
        <dbReference type="SMART" id="SM00534"/>
    </source>
</evidence>
<dbReference type="AlphaFoldDB" id="A0A329M2W2"/>
<dbReference type="PANTHER" id="PTHR48466">
    <property type="entry name" value="OS10G0509000 PROTEIN-RELATED"/>
    <property type="match status" value="1"/>
</dbReference>
<name>A0A329M2W2_9BACL</name>
<dbReference type="SMART" id="SM00534">
    <property type="entry name" value="MUTSac"/>
    <property type="match status" value="1"/>
</dbReference>
<keyword evidence="11" id="KW-1185">Reference proteome</keyword>
<dbReference type="SUPFAM" id="SSF48334">
    <property type="entry name" value="DNA repair protein MutS, domain III"/>
    <property type="match status" value="1"/>
</dbReference>
<feature type="compositionally biased region" description="Acidic residues" evidence="7">
    <location>
        <begin position="537"/>
        <end position="550"/>
    </location>
</feature>